<evidence type="ECO:0000256" key="2">
    <source>
        <dbReference type="ARBA" id="ARBA00022490"/>
    </source>
</evidence>
<keyword evidence="6 7" id="KW-0949">S-adenosyl-L-methionine</keyword>
<dbReference type="EMBL" id="QPJY01000001">
    <property type="protein sequence ID" value="RCX33425.1"/>
    <property type="molecule type" value="Genomic_DNA"/>
</dbReference>
<feature type="binding site" evidence="7">
    <location>
        <position position="81"/>
    </location>
    <ligand>
        <name>S-adenosyl-L-methionine</name>
        <dbReference type="ChEBI" id="CHEBI:59789"/>
    </ligand>
</feature>
<dbReference type="GO" id="GO:0070475">
    <property type="term" value="P:rRNA base methylation"/>
    <property type="evidence" value="ECO:0007669"/>
    <property type="project" value="UniProtKB-UniRule"/>
</dbReference>
<comment type="caution">
    <text evidence="8">The sequence shown here is derived from an EMBL/GenBank/DDBJ whole genome shotgun (WGS) entry which is preliminary data.</text>
</comment>
<sequence>MAEVAVHHPVLFGEVLEGLAIRPGGIYVDGTFGRGGHARAILERLGPEGRLLAFDKDPEAVAVAQADLANDERFAIVRGSFAMLEAEVDSRGWTGRVDGILLDLGVSSPQLDDARRGFSFLRDGPLDMRMDPDSGIGAADWLAQAEEGEIAQVLRGYGEERHARRIARAIVRAREEEPIRTTARLAAVVAAANPSREKGKHPATRVFQAIRIHVNRELEELDATLAQALEVLAPGGRLCVISFHSLEDRRVKRFIRSHERDTRYPDDLPVPASELQPRMRAVGRSVRAGPGEVERNPRARSAVLRVAEKLA</sequence>
<dbReference type="HAMAP" id="MF_01007">
    <property type="entry name" value="16SrRNA_methyltr_H"/>
    <property type="match status" value="1"/>
</dbReference>
<accession>A0A369CK16</accession>
<dbReference type="Gene3D" id="1.10.150.170">
    <property type="entry name" value="Putative methyltransferase TM0872, insert domain"/>
    <property type="match status" value="1"/>
</dbReference>
<evidence type="ECO:0000256" key="3">
    <source>
        <dbReference type="ARBA" id="ARBA00022552"/>
    </source>
</evidence>
<gene>
    <name evidence="7" type="primary">rsmH</name>
    <name evidence="8" type="ORF">DFQ59_101728</name>
</gene>
<keyword evidence="5 7" id="KW-0808">Transferase</keyword>
<dbReference type="InterPro" id="IPR029063">
    <property type="entry name" value="SAM-dependent_MTases_sf"/>
</dbReference>
<comment type="similarity">
    <text evidence="1 7">Belongs to the methyltransferase superfamily. RsmH family.</text>
</comment>
<dbReference type="SUPFAM" id="SSF81799">
    <property type="entry name" value="Putative methyltransferase TM0872, insert domain"/>
    <property type="match status" value="1"/>
</dbReference>
<keyword evidence="2 7" id="KW-0963">Cytoplasm</keyword>
<dbReference type="EC" id="2.1.1.199" evidence="7"/>
<dbReference type="GO" id="GO:0005737">
    <property type="term" value="C:cytoplasm"/>
    <property type="evidence" value="ECO:0007669"/>
    <property type="project" value="UniProtKB-SubCell"/>
</dbReference>
<dbReference type="GO" id="GO:0071424">
    <property type="term" value="F:rRNA (cytosine-N4-)-methyltransferase activity"/>
    <property type="evidence" value="ECO:0007669"/>
    <property type="project" value="UniProtKB-UniRule"/>
</dbReference>
<keyword evidence="4 7" id="KW-0489">Methyltransferase</keyword>
<dbReference type="Proteomes" id="UP000252707">
    <property type="component" value="Unassembled WGS sequence"/>
</dbReference>
<evidence type="ECO:0000256" key="6">
    <source>
        <dbReference type="ARBA" id="ARBA00022691"/>
    </source>
</evidence>
<feature type="binding site" evidence="7">
    <location>
        <position position="55"/>
    </location>
    <ligand>
        <name>S-adenosyl-L-methionine</name>
        <dbReference type="ChEBI" id="CHEBI:59789"/>
    </ligand>
</feature>
<comment type="subcellular location">
    <subcellularLocation>
        <location evidence="7">Cytoplasm</location>
    </subcellularLocation>
</comment>
<dbReference type="RefSeq" id="WP_114278266.1">
    <property type="nucleotide sequence ID" value="NZ_QPJY01000001.1"/>
</dbReference>
<feature type="binding site" evidence="7">
    <location>
        <begin position="35"/>
        <end position="37"/>
    </location>
    <ligand>
        <name>S-adenosyl-L-methionine</name>
        <dbReference type="ChEBI" id="CHEBI:59789"/>
    </ligand>
</feature>
<evidence type="ECO:0000313" key="8">
    <source>
        <dbReference type="EMBL" id="RCX33425.1"/>
    </source>
</evidence>
<dbReference type="NCBIfam" id="TIGR00006">
    <property type="entry name" value="16S rRNA (cytosine(1402)-N(4))-methyltransferase RsmH"/>
    <property type="match status" value="1"/>
</dbReference>
<reference evidence="8 9" key="1">
    <citation type="submission" date="2018-07" db="EMBL/GenBank/DDBJ databases">
        <title>Genomic Encyclopedia of Type Strains, Phase IV (KMG-IV): sequencing the most valuable type-strain genomes for metagenomic binning, comparative biology and taxonomic classification.</title>
        <authorList>
            <person name="Goeker M."/>
        </authorList>
    </citation>
    <scope>NUCLEOTIDE SEQUENCE [LARGE SCALE GENOMIC DNA]</scope>
    <source>
        <strain evidence="8 9">DSM 26407</strain>
    </source>
</reference>
<dbReference type="SUPFAM" id="SSF53335">
    <property type="entry name" value="S-adenosyl-L-methionine-dependent methyltransferases"/>
    <property type="match status" value="1"/>
</dbReference>
<organism evidence="8 9">
    <name type="scientific">Thioalbus denitrificans</name>
    <dbReference type="NCBI Taxonomy" id="547122"/>
    <lineage>
        <taxon>Bacteria</taxon>
        <taxon>Pseudomonadati</taxon>
        <taxon>Pseudomonadota</taxon>
        <taxon>Gammaproteobacteria</taxon>
        <taxon>Chromatiales</taxon>
        <taxon>Ectothiorhodospiraceae</taxon>
        <taxon>Thioalbus</taxon>
    </lineage>
</organism>
<feature type="binding site" evidence="7">
    <location>
        <position position="110"/>
    </location>
    <ligand>
        <name>S-adenosyl-L-methionine</name>
        <dbReference type="ChEBI" id="CHEBI:59789"/>
    </ligand>
</feature>
<comment type="catalytic activity">
    <reaction evidence="7">
        <text>cytidine(1402) in 16S rRNA + S-adenosyl-L-methionine = N(4)-methylcytidine(1402) in 16S rRNA + S-adenosyl-L-homocysteine + H(+)</text>
        <dbReference type="Rhea" id="RHEA:42928"/>
        <dbReference type="Rhea" id="RHEA-COMP:10286"/>
        <dbReference type="Rhea" id="RHEA-COMP:10287"/>
        <dbReference type="ChEBI" id="CHEBI:15378"/>
        <dbReference type="ChEBI" id="CHEBI:57856"/>
        <dbReference type="ChEBI" id="CHEBI:59789"/>
        <dbReference type="ChEBI" id="CHEBI:74506"/>
        <dbReference type="ChEBI" id="CHEBI:82748"/>
        <dbReference type="EC" id="2.1.1.199"/>
    </reaction>
</comment>
<evidence type="ECO:0000313" key="9">
    <source>
        <dbReference type="Proteomes" id="UP000252707"/>
    </source>
</evidence>
<dbReference type="FunFam" id="1.10.150.170:FF:000001">
    <property type="entry name" value="Ribosomal RNA small subunit methyltransferase H"/>
    <property type="match status" value="1"/>
</dbReference>
<dbReference type="Gene3D" id="3.40.50.150">
    <property type="entry name" value="Vaccinia Virus protein VP39"/>
    <property type="match status" value="1"/>
</dbReference>
<dbReference type="PANTHER" id="PTHR11265:SF0">
    <property type="entry name" value="12S RRNA N4-METHYLCYTIDINE METHYLTRANSFERASE"/>
    <property type="match status" value="1"/>
</dbReference>
<dbReference type="Pfam" id="PF01795">
    <property type="entry name" value="Methyltransf_5"/>
    <property type="match status" value="1"/>
</dbReference>
<dbReference type="InterPro" id="IPR023397">
    <property type="entry name" value="SAM-dep_MeTrfase_MraW_recog"/>
</dbReference>
<name>A0A369CK16_9GAMM</name>
<dbReference type="PANTHER" id="PTHR11265">
    <property type="entry name" value="S-ADENOSYL-METHYLTRANSFERASE MRAW"/>
    <property type="match status" value="1"/>
</dbReference>
<proteinExistence type="inferred from homology"/>
<dbReference type="InterPro" id="IPR002903">
    <property type="entry name" value="RsmH"/>
</dbReference>
<comment type="function">
    <text evidence="7">Specifically methylates the N4 position of cytidine in position 1402 (C1402) of 16S rRNA.</text>
</comment>
<feature type="binding site" evidence="7">
    <location>
        <position position="103"/>
    </location>
    <ligand>
        <name>S-adenosyl-L-methionine</name>
        <dbReference type="ChEBI" id="CHEBI:59789"/>
    </ligand>
</feature>
<evidence type="ECO:0000256" key="1">
    <source>
        <dbReference type="ARBA" id="ARBA00010396"/>
    </source>
</evidence>
<protein>
    <recommendedName>
        <fullName evidence="7">Ribosomal RNA small subunit methyltransferase H</fullName>
        <ecNumber evidence="7">2.1.1.199</ecNumber>
    </recommendedName>
    <alternativeName>
        <fullName evidence="7">16S rRNA m(4)C1402 methyltransferase</fullName>
    </alternativeName>
    <alternativeName>
        <fullName evidence="7">rRNA (cytosine-N(4)-)-methyltransferase RsmH</fullName>
    </alternativeName>
</protein>
<evidence type="ECO:0000256" key="5">
    <source>
        <dbReference type="ARBA" id="ARBA00022679"/>
    </source>
</evidence>
<evidence type="ECO:0000256" key="7">
    <source>
        <dbReference type="HAMAP-Rule" id="MF_01007"/>
    </source>
</evidence>
<dbReference type="PIRSF" id="PIRSF004486">
    <property type="entry name" value="MraW"/>
    <property type="match status" value="1"/>
</dbReference>
<evidence type="ECO:0000256" key="4">
    <source>
        <dbReference type="ARBA" id="ARBA00022603"/>
    </source>
</evidence>
<keyword evidence="3 7" id="KW-0698">rRNA processing</keyword>
<dbReference type="AlphaFoldDB" id="A0A369CK16"/>
<keyword evidence="9" id="KW-1185">Reference proteome</keyword>
<dbReference type="OrthoDB" id="9806637at2"/>